<evidence type="ECO:0000313" key="2">
    <source>
        <dbReference type="Proteomes" id="UP001165488"/>
    </source>
</evidence>
<dbReference type="SUPFAM" id="SSF75011">
    <property type="entry name" value="3-carboxy-cis,cis-mucoante lactonizing enzyme"/>
    <property type="match status" value="1"/>
</dbReference>
<dbReference type="RefSeq" id="WP_241273991.1">
    <property type="nucleotide sequence ID" value="NZ_JAKZGS010000003.1"/>
</dbReference>
<dbReference type="PROSITE" id="PS51257">
    <property type="entry name" value="PROKAR_LIPOPROTEIN"/>
    <property type="match status" value="1"/>
</dbReference>
<name>A0ABS9ULJ5_9BACT</name>
<proteinExistence type="predicted"/>
<reference evidence="1" key="1">
    <citation type="submission" date="2022-03" db="EMBL/GenBank/DDBJ databases">
        <title>De novo assembled genomes of Belliella spp. (Cyclobacteriaceae) strains.</title>
        <authorList>
            <person name="Szabo A."/>
            <person name="Korponai K."/>
            <person name="Felfoldi T."/>
        </authorList>
    </citation>
    <scope>NUCLEOTIDE SEQUENCE</scope>
    <source>
        <strain evidence="1">DSM 107340</strain>
    </source>
</reference>
<dbReference type="Proteomes" id="UP001165488">
    <property type="component" value="Unassembled WGS sequence"/>
</dbReference>
<protein>
    <recommendedName>
        <fullName evidence="3">LVIVD repeat-containing protein</fullName>
    </recommendedName>
</protein>
<keyword evidence="2" id="KW-1185">Reference proteome</keyword>
<comment type="caution">
    <text evidence="1">The sequence shown here is derived from an EMBL/GenBank/DDBJ whole genome shotgun (WGS) entry which is preliminary data.</text>
</comment>
<dbReference type="EMBL" id="JAKZGS010000003">
    <property type="protein sequence ID" value="MCH7397481.1"/>
    <property type="molecule type" value="Genomic_DNA"/>
</dbReference>
<dbReference type="Gene3D" id="2.130.10.10">
    <property type="entry name" value="YVTN repeat-like/Quinoprotein amine dehydrogenase"/>
    <property type="match status" value="1"/>
</dbReference>
<dbReference type="InterPro" id="IPR015943">
    <property type="entry name" value="WD40/YVTN_repeat-like_dom_sf"/>
</dbReference>
<accession>A0ABS9ULJ5</accession>
<gene>
    <name evidence="1" type="ORF">MM236_05755</name>
</gene>
<evidence type="ECO:0000313" key="1">
    <source>
        <dbReference type="EMBL" id="MCH7397481.1"/>
    </source>
</evidence>
<evidence type="ECO:0008006" key="3">
    <source>
        <dbReference type="Google" id="ProtNLM"/>
    </source>
</evidence>
<organism evidence="1 2">
    <name type="scientific">Belliella calami</name>
    <dbReference type="NCBI Taxonomy" id="2923436"/>
    <lineage>
        <taxon>Bacteria</taxon>
        <taxon>Pseudomonadati</taxon>
        <taxon>Bacteroidota</taxon>
        <taxon>Cytophagia</taxon>
        <taxon>Cytophagales</taxon>
        <taxon>Cyclobacteriaceae</taxon>
        <taxon>Belliella</taxon>
    </lineage>
</organism>
<sequence length="542" mass="57721">MKKIYPFVLLVAVIFSCDWKQENPGFERNILVNSDSEQLSKRISIQNAGVVNLLEPDSPNGRISEEEVPAGKIPMILVAQAEGPTHNGKTLRATHVDIAGDYAFVSYNKEGEEFLGAIEIYNISEPTKPKITAQAIFTTADINALKYHEGRLHIAAAFDVDAEREINTAAQYLSVSVGNGQFTSDFVKSDLEGFAGTGITYTSSHAAVSSGNDGIVALFDASHNRIASTPISDLRDVAYGNNTLAALSGEEGVVIMNPTNLNALSKINLDKDTPNSKRTMDINGDLLFTSEGAKGAGIYRLPSGTLVEKITIASNPEGVEEGDIVTNAVSFDEGLLMMANGGAGVEVVEITANNTTETLGIISLSGSSNFVKLKGKHLFVASGSKGLQILELERSTSQPLPGINCDDLTPYRGSNNLNVNSNDVMRYSGSAALSNLNVNGTLTFCGSMAVQDNMNINSNGFFEMSGSFSFGRYQGNSRLNINNNSVLKISGSAVIYGDLTLNSGATIEFVGQGSSITIYGKVTKNNNVTIKGDFIDTEGKLK</sequence>